<gene>
    <name evidence="3" type="ORF">GF339_08140</name>
</gene>
<dbReference type="InterPro" id="IPR001509">
    <property type="entry name" value="Epimerase_deHydtase"/>
</dbReference>
<dbReference type="InterPro" id="IPR036291">
    <property type="entry name" value="NAD(P)-bd_dom_sf"/>
</dbReference>
<dbReference type="Gene3D" id="3.40.50.720">
    <property type="entry name" value="NAD(P)-binding Rossmann-like Domain"/>
    <property type="match status" value="1"/>
</dbReference>
<dbReference type="PANTHER" id="PTHR43000">
    <property type="entry name" value="DTDP-D-GLUCOSE 4,6-DEHYDRATASE-RELATED"/>
    <property type="match status" value="1"/>
</dbReference>
<comment type="caution">
    <text evidence="3">The sequence shown here is derived from an EMBL/GenBank/DDBJ whole genome shotgun (WGS) entry which is preliminary data.</text>
</comment>
<comment type="similarity">
    <text evidence="1">Belongs to the NAD(P)-dependent epimerase/dehydratase family.</text>
</comment>
<proteinExistence type="inferred from homology"/>
<evidence type="ECO:0000313" key="3">
    <source>
        <dbReference type="EMBL" id="MBD3324540.1"/>
    </source>
</evidence>
<dbReference type="SUPFAM" id="SSF51735">
    <property type="entry name" value="NAD(P)-binding Rossmann-fold domains"/>
    <property type="match status" value="1"/>
</dbReference>
<dbReference type="Gene3D" id="3.90.25.10">
    <property type="entry name" value="UDP-galactose 4-epimerase, domain 1"/>
    <property type="match status" value="1"/>
</dbReference>
<evidence type="ECO:0000313" key="4">
    <source>
        <dbReference type="Proteomes" id="UP000649604"/>
    </source>
</evidence>
<dbReference type="AlphaFoldDB" id="A0A9D5Q5E7"/>
<dbReference type="EMBL" id="WJJP01000254">
    <property type="protein sequence ID" value="MBD3324540.1"/>
    <property type="molecule type" value="Genomic_DNA"/>
</dbReference>
<dbReference type="Pfam" id="PF01370">
    <property type="entry name" value="Epimerase"/>
    <property type="match status" value="1"/>
</dbReference>
<name>A0A9D5Q5E7_9BACT</name>
<protein>
    <submittedName>
        <fullName evidence="3">NAD-dependent epimerase/dehydratase family protein</fullName>
    </submittedName>
</protein>
<evidence type="ECO:0000256" key="1">
    <source>
        <dbReference type="ARBA" id="ARBA00007637"/>
    </source>
</evidence>
<dbReference type="CDD" id="cd05256">
    <property type="entry name" value="UDP_AE_SDR_e"/>
    <property type="match status" value="1"/>
</dbReference>
<feature type="domain" description="NAD-dependent epimerase/dehydratase" evidence="2">
    <location>
        <begin position="5"/>
        <end position="240"/>
    </location>
</feature>
<reference evidence="3" key="1">
    <citation type="submission" date="2019-11" db="EMBL/GenBank/DDBJ databases">
        <title>Microbial mats filling the niche in hypersaline microbial mats.</title>
        <authorList>
            <person name="Wong H.L."/>
            <person name="Macleod F.I."/>
            <person name="White R.A. III"/>
            <person name="Burns B.P."/>
        </authorList>
    </citation>
    <scope>NUCLEOTIDE SEQUENCE</scope>
    <source>
        <strain evidence="3">Rbin_158</strain>
    </source>
</reference>
<evidence type="ECO:0000259" key="2">
    <source>
        <dbReference type="Pfam" id="PF01370"/>
    </source>
</evidence>
<organism evidence="3 4">
    <name type="scientific">candidate division KSB3 bacterium</name>
    <dbReference type="NCBI Taxonomy" id="2044937"/>
    <lineage>
        <taxon>Bacteria</taxon>
        <taxon>candidate division KSB3</taxon>
    </lineage>
</organism>
<dbReference type="Proteomes" id="UP000649604">
    <property type="component" value="Unassembled WGS sequence"/>
</dbReference>
<accession>A0A9D5Q5E7</accession>
<sequence>MARFLVTGGAGFIGSNVVTSLLQGGHDVRVLDNFLTGKRENLADVLDQITLIEGDLRDPVCVNQATEQIEYILHIGALPSVPRSVAEPLLSHDINVNGTLYLLEAARQHGVKRLVFSSSSSVYGDTPTLPKHEAMPMAPLSPYAAQKAAGELYCRVYSTIYGLETVCLRYFNVFGPRQDPQSQYAAVIPKFITAFQTGNQPTIYGNGEQSRDFTYVENVVVANIAATTAPEAAGKTFNVACGSRLTVNEIARKISTLLGTENTPVYAPARPGDVKHSLADISQAQHLLQYSPLIDIDTGLQKTIAWFSNR</sequence>